<evidence type="ECO:0000259" key="2">
    <source>
        <dbReference type="Pfam" id="PF06276"/>
    </source>
</evidence>
<accession>A0A4Q4SSF4</accession>
<gene>
    <name evidence="3" type="ORF">DL764_010670</name>
</gene>
<keyword evidence="4" id="KW-1185">Reference proteome</keyword>
<dbReference type="PANTHER" id="PTHR34384">
    <property type="entry name" value="L-2,3-DIAMINOPROPANOATE--CITRATE LIGASE"/>
    <property type="match status" value="1"/>
</dbReference>
<proteinExistence type="predicted"/>
<dbReference type="InterPro" id="IPR022770">
    <property type="entry name" value="IucA/IucC-like_C"/>
</dbReference>
<dbReference type="PANTHER" id="PTHR34384:SF5">
    <property type="entry name" value="L-2,3-DIAMINOPROPANOATE--CITRATE LIGASE"/>
    <property type="match status" value="1"/>
</dbReference>
<organism evidence="3 4">
    <name type="scientific">Monosporascus ibericus</name>
    <dbReference type="NCBI Taxonomy" id="155417"/>
    <lineage>
        <taxon>Eukaryota</taxon>
        <taxon>Fungi</taxon>
        <taxon>Dikarya</taxon>
        <taxon>Ascomycota</taxon>
        <taxon>Pezizomycotina</taxon>
        <taxon>Sordariomycetes</taxon>
        <taxon>Xylariomycetidae</taxon>
        <taxon>Xylariales</taxon>
        <taxon>Xylariales incertae sedis</taxon>
        <taxon>Monosporascus</taxon>
    </lineage>
</organism>
<dbReference type="InterPro" id="IPR007310">
    <property type="entry name" value="Aerobactin_biosyn_IucA/IucC_N"/>
</dbReference>
<evidence type="ECO:0000259" key="1">
    <source>
        <dbReference type="Pfam" id="PF04183"/>
    </source>
</evidence>
<dbReference type="Gene3D" id="1.10.510.40">
    <property type="match status" value="1"/>
</dbReference>
<dbReference type="OrthoDB" id="2117718at2759"/>
<dbReference type="Pfam" id="PF04183">
    <property type="entry name" value="IucA_IucC"/>
    <property type="match status" value="1"/>
</dbReference>
<feature type="domain" description="Aerobactin siderophore biosynthesis IucA/IucC-like C-terminal" evidence="2">
    <location>
        <begin position="417"/>
        <end position="520"/>
    </location>
</feature>
<name>A0A4Q4SSF4_9PEZI</name>
<feature type="domain" description="Aerobactin siderophore biosynthesis IucA/IucC N-terminal" evidence="1">
    <location>
        <begin position="173"/>
        <end position="371"/>
    </location>
</feature>
<evidence type="ECO:0000313" key="4">
    <source>
        <dbReference type="Proteomes" id="UP000293360"/>
    </source>
</evidence>
<dbReference type="Proteomes" id="UP000293360">
    <property type="component" value="Unassembled WGS sequence"/>
</dbReference>
<sequence length="642" mass="71383">MAIFKQPLAGIQPESRRELALILAQRGSLARIVALVANERLVHIVYKPTEKLYYISPLSNNSSEKPTQDERFILAGSHPFQTLEVDADGNLVPDLMQESNILVGPWLFQHKLGSHWVDADRSVTADRFVNVLRDWMDWDTGLTASFVERIRCSAQYLADAYAENRPCPTRDSDYITWEQSIIEANGHPLHKSRMPVDPRTQPSSGFDFKHAELGFMAVKRDILEIMGPLEAELKPLLAVAGIEETVVDSSEVVIPVHKFQVDFLLSRPEAVGKLRLLPQEVPALAQASTRSMTVPSLPGLGVKVALSLVIGDTPRILKTPLAYNAIRYWEGGMLDPENVVGLRGPLEILPDVAYATGMGDHLGVMIRYDPYHSSRPPVDKDVAYAITGGLCEPAVVGKKGCVAESVFELTSLGKRLDFLREYTKLYLRCFLHPLFSNGLLIDGHGQNAVLRFSRSTGQLLGFSARDMSDARFNREHLESTTGIAVEERMNSHHMEVPDLMDRAFFIFFIAQILPLIVALDLHRHRPASFTASELLRGLAGDKEASDLAQGNGWAVVARELHETLRRYEAMPGEDAVSKTSHELAAAARGVWFAPTWPLQCFVSQRMRADWAHRDKSVSPHGVSSFGHSIYYLNLAIPVKSAI</sequence>
<dbReference type="GO" id="GO:0019290">
    <property type="term" value="P:siderophore biosynthetic process"/>
    <property type="evidence" value="ECO:0007669"/>
    <property type="project" value="InterPro"/>
</dbReference>
<dbReference type="InterPro" id="IPR037455">
    <property type="entry name" value="LucA/IucC-like"/>
</dbReference>
<dbReference type="AlphaFoldDB" id="A0A4Q4SSF4"/>
<reference evidence="3 4" key="1">
    <citation type="submission" date="2018-06" db="EMBL/GenBank/DDBJ databases">
        <title>Complete Genomes of Monosporascus.</title>
        <authorList>
            <person name="Robinson A.J."/>
            <person name="Natvig D.O."/>
        </authorList>
    </citation>
    <scope>NUCLEOTIDE SEQUENCE [LARGE SCALE GENOMIC DNA]</scope>
    <source>
        <strain evidence="3 4">CBS 110550</strain>
    </source>
</reference>
<dbReference type="GO" id="GO:0016881">
    <property type="term" value="F:acid-amino acid ligase activity"/>
    <property type="evidence" value="ECO:0007669"/>
    <property type="project" value="UniProtKB-ARBA"/>
</dbReference>
<dbReference type="STRING" id="155417.A0A4Q4SSF4"/>
<evidence type="ECO:0000313" key="3">
    <source>
        <dbReference type="EMBL" id="RYO74892.1"/>
    </source>
</evidence>
<evidence type="ECO:0008006" key="5">
    <source>
        <dbReference type="Google" id="ProtNLM"/>
    </source>
</evidence>
<protein>
    <recommendedName>
        <fullName evidence="5">Aerobactin siderophore biosynthesis IucA/IucC N-terminal domain-containing protein</fullName>
    </recommendedName>
</protein>
<dbReference type="Pfam" id="PF06276">
    <property type="entry name" value="FhuF"/>
    <property type="match status" value="1"/>
</dbReference>
<dbReference type="EMBL" id="QJNU01001576">
    <property type="protein sequence ID" value="RYO74892.1"/>
    <property type="molecule type" value="Genomic_DNA"/>
</dbReference>
<comment type="caution">
    <text evidence="3">The sequence shown here is derived from an EMBL/GenBank/DDBJ whole genome shotgun (WGS) entry which is preliminary data.</text>
</comment>